<dbReference type="PANTHER" id="PTHR39168">
    <property type="entry name" value="TRANSCRIPTIONAL REGULATOR-RELATED"/>
    <property type="match status" value="1"/>
</dbReference>
<feature type="domain" description="HTH arsR-type" evidence="1">
    <location>
        <begin position="3"/>
        <end position="98"/>
    </location>
</feature>
<dbReference type="InterPro" id="IPR011991">
    <property type="entry name" value="ArsR-like_HTH"/>
</dbReference>
<dbReference type="GO" id="GO:0097063">
    <property type="term" value="F:cadmium ion sensor activity"/>
    <property type="evidence" value="ECO:0007669"/>
    <property type="project" value="TreeGrafter"/>
</dbReference>
<evidence type="ECO:0000313" key="3">
    <source>
        <dbReference type="Proteomes" id="UP000295511"/>
    </source>
</evidence>
<dbReference type="PRINTS" id="PR00778">
    <property type="entry name" value="HTHARSR"/>
</dbReference>
<dbReference type="SMART" id="SM00418">
    <property type="entry name" value="HTH_ARSR"/>
    <property type="match status" value="1"/>
</dbReference>
<dbReference type="Gene3D" id="1.10.10.10">
    <property type="entry name" value="Winged helix-like DNA-binding domain superfamily/Winged helix DNA-binding domain"/>
    <property type="match status" value="1"/>
</dbReference>
<dbReference type="NCBIfam" id="NF033788">
    <property type="entry name" value="HTH_metalloreg"/>
    <property type="match status" value="1"/>
</dbReference>
<dbReference type="InterPro" id="IPR036388">
    <property type="entry name" value="WH-like_DNA-bd_sf"/>
</dbReference>
<dbReference type="OrthoDB" id="3401849at2"/>
<dbReference type="PROSITE" id="PS50987">
    <property type="entry name" value="HTH_ARSR_2"/>
    <property type="match status" value="1"/>
</dbReference>
<dbReference type="InterPro" id="IPR052543">
    <property type="entry name" value="HTH_Metal-responsive_Reg"/>
</dbReference>
<evidence type="ECO:0000313" key="2">
    <source>
        <dbReference type="EMBL" id="TDF95010.1"/>
    </source>
</evidence>
<dbReference type="Pfam" id="PF01022">
    <property type="entry name" value="HTH_5"/>
    <property type="match status" value="1"/>
</dbReference>
<dbReference type="GO" id="GO:0010288">
    <property type="term" value="P:response to lead ion"/>
    <property type="evidence" value="ECO:0007669"/>
    <property type="project" value="TreeGrafter"/>
</dbReference>
<dbReference type="SUPFAM" id="SSF46785">
    <property type="entry name" value="Winged helix' DNA-binding domain"/>
    <property type="match status" value="1"/>
</dbReference>
<protein>
    <submittedName>
        <fullName evidence="2">ArsR family transcriptional regulator</fullName>
    </submittedName>
</protein>
<name>A0A4R5KKS7_9MICC</name>
<accession>A0A4R5KKS7</accession>
<sequence>MGVKTLTVNEVLARFGKALADPTRAAVLMRLKDGPAYSGDLADAIGVSKQVLSNHLACLRDCGLVVAESEGRRVRYELSDAKLAHALGDLLGVILSVEPVCLCAVPECPQ</sequence>
<dbReference type="PANTHER" id="PTHR39168:SF2">
    <property type="entry name" value="HTH-TYPE TRANSCRIPTIONAL REGULATOR CMTR"/>
    <property type="match status" value="1"/>
</dbReference>
<reference evidence="2 3" key="1">
    <citation type="submission" date="2019-03" db="EMBL/GenBank/DDBJ databases">
        <title>Whole genome sequence of Arthrobacter sp JH1-1.</title>
        <authorList>
            <person name="Trinh H.N."/>
        </authorList>
    </citation>
    <scope>NUCLEOTIDE SEQUENCE [LARGE SCALE GENOMIC DNA]</scope>
    <source>
        <strain evidence="2 3">JH1-1</strain>
    </source>
</reference>
<evidence type="ECO:0000259" key="1">
    <source>
        <dbReference type="PROSITE" id="PS50987"/>
    </source>
</evidence>
<dbReference type="AlphaFoldDB" id="A0A4R5KKS7"/>
<dbReference type="CDD" id="cd00090">
    <property type="entry name" value="HTH_ARSR"/>
    <property type="match status" value="1"/>
</dbReference>
<gene>
    <name evidence="2" type="ORF">E1809_13070</name>
</gene>
<dbReference type="GO" id="GO:0003677">
    <property type="term" value="F:DNA binding"/>
    <property type="evidence" value="ECO:0007669"/>
    <property type="project" value="TreeGrafter"/>
</dbReference>
<keyword evidence="3" id="KW-1185">Reference proteome</keyword>
<dbReference type="Proteomes" id="UP000295511">
    <property type="component" value="Unassembled WGS sequence"/>
</dbReference>
<dbReference type="InterPro" id="IPR001845">
    <property type="entry name" value="HTH_ArsR_DNA-bd_dom"/>
</dbReference>
<proteinExistence type="predicted"/>
<comment type="caution">
    <text evidence="2">The sequence shown here is derived from an EMBL/GenBank/DDBJ whole genome shotgun (WGS) entry which is preliminary data.</text>
</comment>
<dbReference type="InterPro" id="IPR036390">
    <property type="entry name" value="WH_DNA-bd_sf"/>
</dbReference>
<dbReference type="GO" id="GO:0003700">
    <property type="term" value="F:DNA-binding transcription factor activity"/>
    <property type="evidence" value="ECO:0007669"/>
    <property type="project" value="InterPro"/>
</dbReference>
<dbReference type="GO" id="GO:0032791">
    <property type="term" value="F:lead ion binding"/>
    <property type="evidence" value="ECO:0007669"/>
    <property type="project" value="TreeGrafter"/>
</dbReference>
<organism evidence="2 3">
    <name type="scientific">Arthrobacter terricola</name>
    <dbReference type="NCBI Taxonomy" id="2547396"/>
    <lineage>
        <taxon>Bacteria</taxon>
        <taxon>Bacillati</taxon>
        <taxon>Actinomycetota</taxon>
        <taxon>Actinomycetes</taxon>
        <taxon>Micrococcales</taxon>
        <taxon>Micrococcaceae</taxon>
        <taxon>Arthrobacter</taxon>
    </lineage>
</organism>
<dbReference type="GO" id="GO:0046686">
    <property type="term" value="P:response to cadmium ion"/>
    <property type="evidence" value="ECO:0007669"/>
    <property type="project" value="TreeGrafter"/>
</dbReference>
<dbReference type="EMBL" id="SMRU01000014">
    <property type="protein sequence ID" value="TDF95010.1"/>
    <property type="molecule type" value="Genomic_DNA"/>
</dbReference>